<feature type="compositionally biased region" description="Low complexity" evidence="1">
    <location>
        <begin position="248"/>
        <end position="298"/>
    </location>
</feature>
<evidence type="ECO:0000313" key="2">
    <source>
        <dbReference type="EMBL" id="CEO52729.1"/>
    </source>
</evidence>
<dbReference type="Proteomes" id="UP000616885">
    <property type="component" value="Unassembled WGS sequence"/>
</dbReference>
<reference evidence="2" key="1">
    <citation type="submission" date="2015-01" db="EMBL/GenBank/DDBJ databases">
        <authorList>
            <person name="Durling Mikael"/>
        </authorList>
    </citation>
    <scope>NUCLEOTIDE SEQUENCE</scope>
</reference>
<evidence type="ECO:0008006" key="4">
    <source>
        <dbReference type="Google" id="ProtNLM"/>
    </source>
</evidence>
<organism evidence="2">
    <name type="scientific">Bionectria ochroleuca</name>
    <name type="common">Gliocladium roseum</name>
    <dbReference type="NCBI Taxonomy" id="29856"/>
    <lineage>
        <taxon>Eukaryota</taxon>
        <taxon>Fungi</taxon>
        <taxon>Dikarya</taxon>
        <taxon>Ascomycota</taxon>
        <taxon>Pezizomycotina</taxon>
        <taxon>Sordariomycetes</taxon>
        <taxon>Hypocreomycetidae</taxon>
        <taxon>Hypocreales</taxon>
        <taxon>Bionectriaceae</taxon>
        <taxon>Clonostachys</taxon>
    </lineage>
</organism>
<sequence>MFGILEAVAAPSEGIYATYDDLIKELNNRVTKEGYKIVKSRSHKGRLMTPDDPDAVGMVRCDLVCDRGGRPYKSTATKHRSTTKKTNCPWNAKAVHRRQFGGWVLTIKCDQHNHEPGTPEPPTPSATSEVGDNDAEGENDGPQPDPDTSEALQIAGVSPSSLRLTGDTFQLFKTEYRKMSPPERLGILSQLQLRVAAIYAIQNEDVQRQKRQEAQHRRHMEIEAGRGQRPVQKQRARRPRQQQPPQPQQVQQAQQTQQVQQGALQSQQQVQTQQPLQHLQHQQPLPPQQTHQLPSQQQHMGQFQMSPDSPSQQLMSLGLAQIQQFAGTATDKRMRGIAMQQGQQPTA</sequence>
<protein>
    <recommendedName>
        <fullName evidence="4">FAR1 domain-containing protein</fullName>
    </recommendedName>
</protein>
<feature type="region of interest" description="Disordered" evidence="1">
    <location>
        <begin position="209"/>
        <end position="347"/>
    </location>
</feature>
<dbReference type="EMBL" id="CDPU01000030">
    <property type="protein sequence ID" value="CEO52729.1"/>
    <property type="molecule type" value="Genomic_DNA"/>
</dbReference>
<accession>A0A0B7K6C0</accession>
<evidence type="ECO:0000313" key="3">
    <source>
        <dbReference type="EMBL" id="KAF9745403.1"/>
    </source>
</evidence>
<evidence type="ECO:0000256" key="1">
    <source>
        <dbReference type="SAM" id="MobiDB-lite"/>
    </source>
</evidence>
<reference evidence="3" key="2">
    <citation type="submission" date="2020-10" db="EMBL/GenBank/DDBJ databases">
        <title>High-Quality Genome Resource of Clonostachys rosea strain S41 by Oxford Nanopore Long-Read Sequencing.</title>
        <authorList>
            <person name="Wang H."/>
        </authorList>
    </citation>
    <scope>NUCLEOTIDE SEQUENCE</scope>
    <source>
        <strain evidence="3">S41</strain>
    </source>
</reference>
<name>A0A0B7K6C0_BIOOC</name>
<proteinExistence type="predicted"/>
<dbReference type="AlphaFoldDB" id="A0A0B7K6C0"/>
<feature type="compositionally biased region" description="Basic and acidic residues" evidence="1">
    <location>
        <begin position="209"/>
        <end position="226"/>
    </location>
</feature>
<feature type="compositionally biased region" description="Polar residues" evidence="1">
    <location>
        <begin position="299"/>
        <end position="327"/>
    </location>
</feature>
<feature type="region of interest" description="Disordered" evidence="1">
    <location>
        <begin position="111"/>
        <end position="151"/>
    </location>
</feature>
<dbReference type="EMBL" id="JADCTT010000013">
    <property type="protein sequence ID" value="KAF9745403.1"/>
    <property type="molecule type" value="Genomic_DNA"/>
</dbReference>
<gene>
    <name evidence="2" type="ORF">BN869_000008787_1</name>
    <name evidence="3" type="ORF">IM811_005025</name>
</gene>